<dbReference type="RefSeq" id="WP_179814807.1">
    <property type="nucleotide sequence ID" value="NZ_JACBZD010000001.1"/>
</dbReference>
<dbReference type="AlphaFoldDB" id="A0A852ZUX8"/>
<sequence length="190" mass="20970">MTTDTLATPGEHTPHPVIRRPPGGPVPPGHRPRPRPGTPTRRPPRRPGAPQPGRLRRPPGHPPPGPGGRRGSRPCAPDDEALGRRHATLLLESLHGRVPLVRLLPRTTEQVYGELGRTARRLARERPLRAADGVPLPTAVLCSCHAYRPAEEVLEVATVILRAGRHRAMPFRLERRGRVYPWKITAFALL</sequence>
<evidence type="ECO:0000313" key="3">
    <source>
        <dbReference type="Proteomes" id="UP000567795"/>
    </source>
</evidence>
<evidence type="ECO:0000256" key="1">
    <source>
        <dbReference type="SAM" id="MobiDB-lite"/>
    </source>
</evidence>
<feature type="region of interest" description="Disordered" evidence="1">
    <location>
        <begin position="1"/>
        <end position="80"/>
    </location>
</feature>
<evidence type="ECO:0000313" key="2">
    <source>
        <dbReference type="EMBL" id="NYI06186.1"/>
    </source>
</evidence>
<dbReference type="Pfam" id="PF20060">
    <property type="entry name" value="DUF6459"/>
    <property type="match status" value="1"/>
</dbReference>
<dbReference type="EMBL" id="JACBZD010000001">
    <property type="protein sequence ID" value="NYI06186.1"/>
    <property type="molecule type" value="Genomic_DNA"/>
</dbReference>
<organism evidence="2 3">
    <name type="scientific">Allostreptomyces psammosilenae</name>
    <dbReference type="NCBI Taxonomy" id="1892865"/>
    <lineage>
        <taxon>Bacteria</taxon>
        <taxon>Bacillati</taxon>
        <taxon>Actinomycetota</taxon>
        <taxon>Actinomycetes</taxon>
        <taxon>Kitasatosporales</taxon>
        <taxon>Streptomycetaceae</taxon>
        <taxon>Allostreptomyces</taxon>
    </lineage>
</organism>
<accession>A0A852ZUX8</accession>
<name>A0A852ZUX8_9ACTN</name>
<comment type="caution">
    <text evidence="2">The sequence shown here is derived from an EMBL/GenBank/DDBJ whole genome shotgun (WGS) entry which is preliminary data.</text>
</comment>
<protein>
    <submittedName>
        <fullName evidence="2">Uncharacterized protein</fullName>
    </submittedName>
</protein>
<proteinExistence type="predicted"/>
<gene>
    <name evidence="2" type="ORF">FHU37_003129</name>
</gene>
<dbReference type="Proteomes" id="UP000567795">
    <property type="component" value="Unassembled WGS sequence"/>
</dbReference>
<keyword evidence="3" id="KW-1185">Reference proteome</keyword>
<dbReference type="InterPro" id="IPR045596">
    <property type="entry name" value="DUF6459"/>
</dbReference>
<reference evidence="2 3" key="1">
    <citation type="submission" date="2020-07" db="EMBL/GenBank/DDBJ databases">
        <title>Sequencing the genomes of 1000 actinobacteria strains.</title>
        <authorList>
            <person name="Klenk H.-P."/>
        </authorList>
    </citation>
    <scope>NUCLEOTIDE SEQUENCE [LARGE SCALE GENOMIC DNA]</scope>
    <source>
        <strain evidence="2 3">DSM 42178</strain>
    </source>
</reference>